<comment type="caution">
    <text evidence="1">The sequence shown here is derived from an EMBL/GenBank/DDBJ whole genome shotgun (WGS) entry which is preliminary data.</text>
</comment>
<dbReference type="EMBL" id="QTSX02000930">
    <property type="protein sequence ID" value="KAJ9083799.1"/>
    <property type="molecule type" value="Genomic_DNA"/>
</dbReference>
<name>A0ACC2U9T0_9FUNG</name>
<keyword evidence="2" id="KW-1185">Reference proteome</keyword>
<accession>A0ACC2U9T0</accession>
<sequence>MVGSVCGTMIYFGAYEGMKRRFEAGISFTTKDGKQNKYHPPPTVSHLSSAALGELLVSLIYVPSEVIKTRMQLQGRYNNPHFVSGYNYASWISALKTIIKNDGVKTLYRGYRATLLRDVPCTSIQFALYEKLQSLYCSSSSKMFQNGNLDFLSDMAIGAIAGAIAGGITTPLDVVKTVLQTQQDPTSSPRRSRPRPAPGTSGSLGLPKVPTPLTLRGSLLSMSRLPPGGPERAPYATGIIDGLQQSYRTYGIQGLFRGLAPRVAWTGFQSAILFLVYEQTIELLSR</sequence>
<organism evidence="1 2">
    <name type="scientific">Entomophthora muscae</name>
    <dbReference type="NCBI Taxonomy" id="34485"/>
    <lineage>
        <taxon>Eukaryota</taxon>
        <taxon>Fungi</taxon>
        <taxon>Fungi incertae sedis</taxon>
        <taxon>Zoopagomycota</taxon>
        <taxon>Entomophthoromycotina</taxon>
        <taxon>Entomophthoromycetes</taxon>
        <taxon>Entomophthorales</taxon>
        <taxon>Entomophthoraceae</taxon>
        <taxon>Entomophthora</taxon>
    </lineage>
</organism>
<evidence type="ECO:0000313" key="2">
    <source>
        <dbReference type="Proteomes" id="UP001165960"/>
    </source>
</evidence>
<gene>
    <name evidence="1" type="ORF">DSO57_1031081</name>
</gene>
<proteinExistence type="predicted"/>
<protein>
    <submittedName>
        <fullName evidence="1">Uncharacterized protein</fullName>
    </submittedName>
</protein>
<evidence type="ECO:0000313" key="1">
    <source>
        <dbReference type="EMBL" id="KAJ9083799.1"/>
    </source>
</evidence>
<reference evidence="1" key="1">
    <citation type="submission" date="2022-04" db="EMBL/GenBank/DDBJ databases">
        <title>Genome of the entomopathogenic fungus Entomophthora muscae.</title>
        <authorList>
            <person name="Elya C."/>
            <person name="Lovett B.R."/>
            <person name="Lee E."/>
            <person name="Macias A.M."/>
            <person name="Hajek A.E."/>
            <person name="De Bivort B.L."/>
            <person name="Kasson M.T."/>
            <person name="De Fine Licht H.H."/>
            <person name="Stajich J.E."/>
        </authorList>
    </citation>
    <scope>NUCLEOTIDE SEQUENCE</scope>
    <source>
        <strain evidence="1">Berkeley</strain>
    </source>
</reference>
<dbReference type="Proteomes" id="UP001165960">
    <property type="component" value="Unassembled WGS sequence"/>
</dbReference>